<dbReference type="InterPro" id="IPR002509">
    <property type="entry name" value="NODB_dom"/>
</dbReference>
<proteinExistence type="predicted"/>
<name>A0A382RYY1_9ZZZZ</name>
<dbReference type="Pfam" id="PF01522">
    <property type="entry name" value="Polysacc_deac_1"/>
    <property type="match status" value="1"/>
</dbReference>
<dbReference type="Gene3D" id="3.20.20.370">
    <property type="entry name" value="Glycoside hydrolase/deacetylase"/>
    <property type="match status" value="1"/>
</dbReference>
<dbReference type="EMBL" id="UINC01124908">
    <property type="protein sequence ID" value="SVD02365.1"/>
    <property type="molecule type" value="Genomic_DNA"/>
</dbReference>
<reference evidence="2" key="1">
    <citation type="submission" date="2018-05" db="EMBL/GenBank/DDBJ databases">
        <authorList>
            <person name="Lanie J.A."/>
            <person name="Ng W.-L."/>
            <person name="Kazmierczak K.M."/>
            <person name="Andrzejewski T.M."/>
            <person name="Davidsen T.M."/>
            <person name="Wayne K.J."/>
            <person name="Tettelin H."/>
            <person name="Glass J.I."/>
            <person name="Rusch D."/>
            <person name="Podicherti R."/>
            <person name="Tsui H.-C.T."/>
            <person name="Winkler M.E."/>
        </authorList>
    </citation>
    <scope>NUCLEOTIDE SEQUENCE</scope>
</reference>
<dbReference type="SUPFAM" id="SSF88713">
    <property type="entry name" value="Glycoside hydrolase/deacetylase"/>
    <property type="match status" value="1"/>
</dbReference>
<dbReference type="AlphaFoldDB" id="A0A382RYY1"/>
<dbReference type="InterPro" id="IPR011330">
    <property type="entry name" value="Glyco_hydro/deAcase_b/a-brl"/>
</dbReference>
<dbReference type="PANTHER" id="PTHR47561">
    <property type="entry name" value="POLYSACCHARIDE DEACETYLASE FAMILY PROTEIN (AFU_ORTHOLOGUE AFUA_6G05030)"/>
    <property type="match status" value="1"/>
</dbReference>
<evidence type="ECO:0000313" key="2">
    <source>
        <dbReference type="EMBL" id="SVD02365.1"/>
    </source>
</evidence>
<dbReference type="PANTHER" id="PTHR47561:SF1">
    <property type="entry name" value="POLYSACCHARIDE DEACETYLASE FAMILY PROTEIN (AFU_ORTHOLOGUE AFUA_6G05030)"/>
    <property type="match status" value="1"/>
</dbReference>
<dbReference type="GO" id="GO:0005975">
    <property type="term" value="P:carbohydrate metabolic process"/>
    <property type="evidence" value="ECO:0007669"/>
    <property type="project" value="InterPro"/>
</dbReference>
<protein>
    <recommendedName>
        <fullName evidence="1">NodB homology domain-containing protein</fullName>
    </recommendedName>
</protein>
<feature type="domain" description="NodB homology" evidence="1">
    <location>
        <begin position="29"/>
        <end position="179"/>
    </location>
</feature>
<evidence type="ECO:0000259" key="1">
    <source>
        <dbReference type="PROSITE" id="PS51677"/>
    </source>
</evidence>
<sequence>MKNILSIDLESWVHFYGDALGIKRSRFSSSERKSIDNHYIPDVTNQILNLLDEYNQKATFFIIGELYDWYPSTIEDIESRGHEIGYHTQTHRLLRNKEILEEELKKSNAFLRRFNPAGFRAPEIFITRDSFACLKKYGFKYSSSSYSGHGITNIDGIDEIPVSAFCFKENDVSDQNLPK</sequence>
<organism evidence="2">
    <name type="scientific">marine metagenome</name>
    <dbReference type="NCBI Taxonomy" id="408172"/>
    <lineage>
        <taxon>unclassified sequences</taxon>
        <taxon>metagenomes</taxon>
        <taxon>ecological metagenomes</taxon>
    </lineage>
</organism>
<accession>A0A382RYY1</accession>
<dbReference type="PROSITE" id="PS51677">
    <property type="entry name" value="NODB"/>
    <property type="match status" value="1"/>
</dbReference>
<gene>
    <name evidence="2" type="ORF">METZ01_LOCUS355219</name>
</gene>
<dbReference type="GO" id="GO:0016810">
    <property type="term" value="F:hydrolase activity, acting on carbon-nitrogen (but not peptide) bonds"/>
    <property type="evidence" value="ECO:0007669"/>
    <property type="project" value="InterPro"/>
</dbReference>
<feature type="non-terminal residue" evidence="2">
    <location>
        <position position="179"/>
    </location>
</feature>